<dbReference type="InterPro" id="IPR027860">
    <property type="entry name" value="DUF4429"/>
</dbReference>
<feature type="region of interest" description="Disordered" evidence="1">
    <location>
        <begin position="259"/>
        <end position="307"/>
    </location>
</feature>
<dbReference type="AlphaFoldDB" id="A0A4Q1QJP9"/>
<evidence type="ECO:0000313" key="4">
    <source>
        <dbReference type="Proteomes" id="UP000289482"/>
    </source>
</evidence>
<proteinExistence type="predicted"/>
<sequence length="349" mass="36955">MAELMGRDGTWTFDGEVIRIVPGSERGVHKLRQYLGEFTVPLAAVAKIAYEPARKGGRLRLRLRDGADPLLQVTSGSLPDDASPYQVTVDPGRADVAEYFVDTVRQALTLEQIPDGPTDRYLLPGPPVPLTAAGVDGIATFDGERVHLEWRWNTSETKRRWGPRDFTLTGLEAVEWQAPSGLESGYLRFRLYGAAEQPAPERDPNSLELWGFKKESGTTALLAAAVAVRLPHPSAGPPQARTAGLPQTDTAEILAAAAATAPPAALAPPTGSAPTGSAPTGNAPTGNAPTGKAPAATAPAATASAADDDHDALLRRLRELGELRRDGILTEEEFTSTKAAILARFHPAG</sequence>
<evidence type="ECO:0000256" key="1">
    <source>
        <dbReference type="SAM" id="MobiDB-lite"/>
    </source>
</evidence>
<protein>
    <submittedName>
        <fullName evidence="3">DUF4429 domain-containing protein</fullName>
    </submittedName>
</protein>
<dbReference type="GeneID" id="95782810"/>
<comment type="caution">
    <text evidence="3">The sequence shown here is derived from an EMBL/GenBank/DDBJ whole genome shotgun (WGS) entry which is preliminary data.</text>
</comment>
<feature type="compositionally biased region" description="Low complexity" evidence="1">
    <location>
        <begin position="259"/>
        <end position="275"/>
    </location>
</feature>
<keyword evidence="4" id="KW-1185">Reference proteome</keyword>
<dbReference type="EMBL" id="SDIF01000253">
    <property type="protein sequence ID" value="RXS56547.1"/>
    <property type="molecule type" value="Genomic_DNA"/>
</dbReference>
<organism evidence="3 4">
    <name type="scientific">Streptomyces sioyaensis</name>
    <dbReference type="NCBI Taxonomy" id="67364"/>
    <lineage>
        <taxon>Bacteria</taxon>
        <taxon>Bacillati</taxon>
        <taxon>Actinomycetota</taxon>
        <taxon>Actinomycetes</taxon>
        <taxon>Kitasatosporales</taxon>
        <taxon>Streptomycetaceae</taxon>
        <taxon>Streptomyces</taxon>
    </lineage>
</organism>
<dbReference type="Pfam" id="PF14472">
    <property type="entry name" value="DUF4429"/>
    <property type="match status" value="2"/>
</dbReference>
<accession>A0A4Q1QJP9</accession>
<dbReference type="Proteomes" id="UP000289482">
    <property type="component" value="Unassembled WGS sequence"/>
</dbReference>
<dbReference type="RefSeq" id="WP_129251449.1">
    <property type="nucleotide sequence ID" value="NZ_JABZEL010000017.1"/>
</dbReference>
<feature type="domain" description="DUF4429" evidence="2">
    <location>
        <begin position="11"/>
        <end position="105"/>
    </location>
</feature>
<feature type="compositionally biased region" description="Low complexity" evidence="1">
    <location>
        <begin position="283"/>
        <end position="305"/>
    </location>
</feature>
<name>A0A4Q1QJP9_9ACTN</name>
<reference evidence="3 4" key="1">
    <citation type="submission" date="2019-01" db="EMBL/GenBank/DDBJ databases">
        <title>Draft genome sequences of the type strain Streptomyces sioyaensis DSM 40032 and its novel strain, TM32, a thermotolerant antibiotics-producing actinobacterium.</title>
        <authorList>
            <person name="Nakaew N."/>
            <person name="Lumyong S."/>
            <person name="Sloan W.T."/>
            <person name="Sungthong R."/>
        </authorList>
    </citation>
    <scope>NUCLEOTIDE SEQUENCE [LARGE SCALE GENOMIC DNA]</scope>
    <source>
        <strain evidence="3 4">DSM 40032</strain>
    </source>
</reference>
<feature type="domain" description="DUF4429" evidence="2">
    <location>
        <begin position="139"/>
        <end position="226"/>
    </location>
</feature>
<gene>
    <name evidence="3" type="ORF">EST54_33590</name>
</gene>
<evidence type="ECO:0000259" key="2">
    <source>
        <dbReference type="Pfam" id="PF14472"/>
    </source>
</evidence>
<evidence type="ECO:0000313" key="3">
    <source>
        <dbReference type="EMBL" id="RXS56547.1"/>
    </source>
</evidence>